<organism evidence="2 3">
    <name type="scientific">Thermoleptolyngbya sichuanensis A183</name>
    <dbReference type="NCBI Taxonomy" id="2737172"/>
    <lineage>
        <taxon>Bacteria</taxon>
        <taxon>Bacillati</taxon>
        <taxon>Cyanobacteriota</taxon>
        <taxon>Cyanophyceae</taxon>
        <taxon>Oculatellales</taxon>
        <taxon>Oculatellaceae</taxon>
        <taxon>Thermoleptolyngbya</taxon>
        <taxon>Thermoleptolyngbya sichuanensis</taxon>
    </lineage>
</organism>
<dbReference type="KEGG" id="theu:HPC62_13085"/>
<dbReference type="PANTHER" id="PTHR43685:SF12">
    <property type="entry name" value="GLYCOSYL TRANSFERASE FAMILY 2"/>
    <property type="match status" value="1"/>
</dbReference>
<dbReference type="Pfam" id="PF00535">
    <property type="entry name" value="Glycos_transf_2"/>
    <property type="match status" value="1"/>
</dbReference>
<dbReference type="InterPro" id="IPR001173">
    <property type="entry name" value="Glyco_trans_2-like"/>
</dbReference>
<proteinExistence type="predicted"/>
<feature type="domain" description="Glycosyltransferase 2-like" evidence="1">
    <location>
        <begin position="4"/>
        <end position="159"/>
    </location>
</feature>
<dbReference type="PANTHER" id="PTHR43685">
    <property type="entry name" value="GLYCOSYLTRANSFERASE"/>
    <property type="match status" value="1"/>
</dbReference>
<dbReference type="Proteomes" id="UP000505210">
    <property type="component" value="Chromosome"/>
</dbReference>
<dbReference type="InterPro" id="IPR029044">
    <property type="entry name" value="Nucleotide-diphossugar_trans"/>
</dbReference>
<evidence type="ECO:0000313" key="2">
    <source>
        <dbReference type="EMBL" id="QKD83002.1"/>
    </source>
</evidence>
<dbReference type="SUPFAM" id="SSF53448">
    <property type="entry name" value="Nucleotide-diphospho-sugar transferases"/>
    <property type="match status" value="1"/>
</dbReference>
<keyword evidence="3" id="KW-1185">Reference proteome</keyword>
<dbReference type="Gene3D" id="3.90.550.10">
    <property type="entry name" value="Spore Coat Polysaccharide Biosynthesis Protein SpsA, Chain A"/>
    <property type="match status" value="1"/>
</dbReference>
<sequence>MKVSVIIPCLNNASTLATQLAALAAQQYAEPWEVIVADNGSTDDTVAIAEQFGDRLPNLRVVDASRVGGSAHARNVAAAAARGEFLLFCDGDDEVGAGWVAAMAAALEKADLVGGYMEYWRLNEPWLVRAYSYENGLKLFESGYLKFASGCNLGIRHAVHDAVHGFDETLLRLQDVDYSWRVQQAGFKLSYAPDAIVHFRLRGSIRSVCRRAFKFGYTEPFLYQKHRNKGMPQILSWKSIVKTVALFPVRLIASLRDRASLCKVLMEGCWRGGELYGCIKHRYLPL</sequence>
<name>A0A6M8BA43_9CYAN</name>
<dbReference type="RefSeq" id="WP_172356340.1">
    <property type="nucleotide sequence ID" value="NZ_CP053661.1"/>
</dbReference>
<gene>
    <name evidence="2" type="ORF">HPC62_13085</name>
</gene>
<keyword evidence="2" id="KW-0808">Transferase</keyword>
<dbReference type="EMBL" id="CP053661">
    <property type="protein sequence ID" value="QKD83002.1"/>
    <property type="molecule type" value="Genomic_DNA"/>
</dbReference>
<evidence type="ECO:0000313" key="3">
    <source>
        <dbReference type="Proteomes" id="UP000505210"/>
    </source>
</evidence>
<dbReference type="GO" id="GO:0016740">
    <property type="term" value="F:transferase activity"/>
    <property type="evidence" value="ECO:0007669"/>
    <property type="project" value="UniProtKB-KW"/>
</dbReference>
<dbReference type="AlphaFoldDB" id="A0A6M8BA43"/>
<protein>
    <submittedName>
        <fullName evidence="2">Glycosyltransferase</fullName>
    </submittedName>
</protein>
<reference evidence="2 3" key="1">
    <citation type="submission" date="2020-05" db="EMBL/GenBank/DDBJ databases">
        <title>Complete genome sequence of of a novel Thermoleptolyngbya strain isolated from hot springs of Ganzi, Sichuan China.</title>
        <authorList>
            <person name="Tang J."/>
            <person name="Daroch M."/>
            <person name="Li L."/>
            <person name="Waleron K."/>
            <person name="Waleron M."/>
            <person name="Waleron M."/>
        </authorList>
    </citation>
    <scope>NUCLEOTIDE SEQUENCE [LARGE SCALE GENOMIC DNA]</scope>
    <source>
        <strain evidence="2 3">PKUAC-SCTA183</strain>
    </source>
</reference>
<accession>A0A6M8BA43</accession>
<evidence type="ECO:0000259" key="1">
    <source>
        <dbReference type="Pfam" id="PF00535"/>
    </source>
</evidence>
<dbReference type="InterPro" id="IPR050834">
    <property type="entry name" value="Glycosyltransf_2"/>
</dbReference>